<feature type="region of interest" description="Disordered" evidence="1">
    <location>
        <begin position="1"/>
        <end position="22"/>
    </location>
</feature>
<keyword evidence="2" id="KW-0238">DNA-binding</keyword>
<evidence type="ECO:0000256" key="1">
    <source>
        <dbReference type="SAM" id="MobiDB-lite"/>
    </source>
</evidence>
<feature type="compositionally biased region" description="Basic residues" evidence="1">
    <location>
        <begin position="1"/>
        <end position="10"/>
    </location>
</feature>
<dbReference type="Proteomes" id="UP000245207">
    <property type="component" value="Unassembled WGS sequence"/>
</dbReference>
<sequence>MMKMFKKFKKTTMSEKENNRIKRKKNWTSGEEVALAKAWVHISTCPKVGNEQSRYTFSKRLLEHFKENVKDTTRSHHSLNTKWQNMNAAMGVFNGLFIQQGSPLPRLTNNATGSCQLPHPIRTHDTCPISAFLSILT</sequence>
<dbReference type="AlphaFoldDB" id="A0A2U1KDH6"/>
<name>A0A2U1KDH6_ARTAN</name>
<proteinExistence type="predicted"/>
<protein>
    <submittedName>
        <fullName evidence="2">Myb-like domain, Myb/SANT-like DNA-binding domain protein</fullName>
    </submittedName>
</protein>
<evidence type="ECO:0000313" key="2">
    <source>
        <dbReference type="EMBL" id="PWA34805.1"/>
    </source>
</evidence>
<comment type="caution">
    <text evidence="2">The sequence shown here is derived from an EMBL/GenBank/DDBJ whole genome shotgun (WGS) entry which is preliminary data.</text>
</comment>
<dbReference type="GO" id="GO:0003677">
    <property type="term" value="F:DNA binding"/>
    <property type="evidence" value="ECO:0007669"/>
    <property type="project" value="UniProtKB-KW"/>
</dbReference>
<dbReference type="PANTHER" id="PTHR45023">
    <property type="match status" value="1"/>
</dbReference>
<evidence type="ECO:0000313" key="3">
    <source>
        <dbReference type="Proteomes" id="UP000245207"/>
    </source>
</evidence>
<dbReference type="PANTHER" id="PTHR45023:SF13">
    <property type="entry name" value="PUTATIVE-RELATED"/>
    <property type="match status" value="1"/>
</dbReference>
<organism evidence="2 3">
    <name type="scientific">Artemisia annua</name>
    <name type="common">Sweet wormwood</name>
    <dbReference type="NCBI Taxonomy" id="35608"/>
    <lineage>
        <taxon>Eukaryota</taxon>
        <taxon>Viridiplantae</taxon>
        <taxon>Streptophyta</taxon>
        <taxon>Embryophyta</taxon>
        <taxon>Tracheophyta</taxon>
        <taxon>Spermatophyta</taxon>
        <taxon>Magnoliopsida</taxon>
        <taxon>eudicotyledons</taxon>
        <taxon>Gunneridae</taxon>
        <taxon>Pentapetalae</taxon>
        <taxon>asterids</taxon>
        <taxon>campanulids</taxon>
        <taxon>Asterales</taxon>
        <taxon>Asteraceae</taxon>
        <taxon>Asteroideae</taxon>
        <taxon>Anthemideae</taxon>
        <taxon>Artemisiinae</taxon>
        <taxon>Artemisia</taxon>
    </lineage>
</organism>
<keyword evidence="3" id="KW-1185">Reference proteome</keyword>
<reference evidence="2 3" key="1">
    <citation type="journal article" date="2018" name="Mol. Plant">
        <title>The genome of Artemisia annua provides insight into the evolution of Asteraceae family and artemisinin biosynthesis.</title>
        <authorList>
            <person name="Shen Q."/>
            <person name="Zhang L."/>
            <person name="Liao Z."/>
            <person name="Wang S."/>
            <person name="Yan T."/>
            <person name="Shi P."/>
            <person name="Liu M."/>
            <person name="Fu X."/>
            <person name="Pan Q."/>
            <person name="Wang Y."/>
            <person name="Lv Z."/>
            <person name="Lu X."/>
            <person name="Zhang F."/>
            <person name="Jiang W."/>
            <person name="Ma Y."/>
            <person name="Chen M."/>
            <person name="Hao X."/>
            <person name="Li L."/>
            <person name="Tang Y."/>
            <person name="Lv G."/>
            <person name="Zhou Y."/>
            <person name="Sun X."/>
            <person name="Brodelius P.E."/>
            <person name="Rose J.K.C."/>
            <person name="Tang K."/>
        </authorList>
    </citation>
    <scope>NUCLEOTIDE SEQUENCE [LARGE SCALE GENOMIC DNA]</scope>
    <source>
        <strain evidence="3">cv. Huhao1</strain>
        <tissue evidence="2">Leaf</tissue>
    </source>
</reference>
<accession>A0A2U1KDH6</accession>
<dbReference type="EMBL" id="PKPP01021524">
    <property type="protein sequence ID" value="PWA34805.1"/>
    <property type="molecule type" value="Genomic_DNA"/>
</dbReference>
<gene>
    <name evidence="2" type="ORF">CTI12_AA615560</name>
</gene>